<name>A0ABQ1HBQ0_9FLAO</name>
<keyword evidence="4" id="KW-0804">Transcription</keyword>
<evidence type="ECO:0000259" key="5">
    <source>
        <dbReference type="PROSITE" id="PS50931"/>
    </source>
</evidence>
<sequence length="339" mass="39565">MNATIASNAIFFIRLIFRRIYNQSDICKNKLNYVCDKNIYIMVNLEWYRTFKSVYKNGNFSVAAKELFISQPAVSQQISMLEAHVGYKLFNRKSKGVEATEYAKLLNNLIIDALDRLENVENGFRSKVQNSNRLISIGISKNLFNSLGNGLISKFDFIDFTFSENEMLFELIDSKKLDFAIVSKRFDTFDTVYELVGKMKLVMMTSVQQDITEFNQKLHSNDLIEIEQWLNEQKWYSHDARIPHIKSFWLHAFNKKRPSMIPNYIIPSAYEMLEILSKNSGVAITWNCNAKQFIKENKLKLLWENDKMPEVDVFLLTAKNNNLNAFFEIISQELKEVLS</sequence>
<accession>A0ABQ1HBQ0</accession>
<dbReference type="EMBL" id="BMGA01000001">
    <property type="protein sequence ID" value="GGA69696.1"/>
    <property type="molecule type" value="Genomic_DNA"/>
</dbReference>
<dbReference type="Pfam" id="PF03466">
    <property type="entry name" value="LysR_substrate"/>
    <property type="match status" value="1"/>
</dbReference>
<comment type="caution">
    <text evidence="6">The sequence shown here is derived from an EMBL/GenBank/DDBJ whole genome shotgun (WGS) entry which is preliminary data.</text>
</comment>
<dbReference type="Pfam" id="PF00126">
    <property type="entry name" value="HTH_1"/>
    <property type="match status" value="1"/>
</dbReference>
<evidence type="ECO:0000256" key="2">
    <source>
        <dbReference type="ARBA" id="ARBA00023015"/>
    </source>
</evidence>
<dbReference type="InterPro" id="IPR000847">
    <property type="entry name" value="LysR_HTH_N"/>
</dbReference>
<dbReference type="SUPFAM" id="SSF46785">
    <property type="entry name" value="Winged helix' DNA-binding domain"/>
    <property type="match status" value="1"/>
</dbReference>
<dbReference type="InterPro" id="IPR036388">
    <property type="entry name" value="WH-like_DNA-bd_sf"/>
</dbReference>
<keyword evidence="3" id="KW-0238">DNA-binding</keyword>
<protein>
    <submittedName>
        <fullName evidence="6">LysR family transcriptional regulator</fullName>
    </submittedName>
</protein>
<dbReference type="InterPro" id="IPR036390">
    <property type="entry name" value="WH_DNA-bd_sf"/>
</dbReference>
<dbReference type="PANTHER" id="PTHR30126">
    <property type="entry name" value="HTH-TYPE TRANSCRIPTIONAL REGULATOR"/>
    <property type="match status" value="1"/>
</dbReference>
<evidence type="ECO:0000313" key="7">
    <source>
        <dbReference type="Proteomes" id="UP000658793"/>
    </source>
</evidence>
<comment type="similarity">
    <text evidence="1">Belongs to the LysR transcriptional regulatory family.</text>
</comment>
<dbReference type="Proteomes" id="UP000658793">
    <property type="component" value="Unassembled WGS sequence"/>
</dbReference>
<dbReference type="PROSITE" id="PS50931">
    <property type="entry name" value="HTH_LYSR"/>
    <property type="match status" value="1"/>
</dbReference>
<feature type="domain" description="HTH lysR-type" evidence="5">
    <location>
        <begin position="43"/>
        <end position="100"/>
    </location>
</feature>
<evidence type="ECO:0000256" key="1">
    <source>
        <dbReference type="ARBA" id="ARBA00009437"/>
    </source>
</evidence>
<dbReference type="PANTHER" id="PTHR30126:SF40">
    <property type="entry name" value="HTH-TYPE TRANSCRIPTIONAL REGULATOR GLTR"/>
    <property type="match status" value="1"/>
</dbReference>
<evidence type="ECO:0000256" key="4">
    <source>
        <dbReference type="ARBA" id="ARBA00023163"/>
    </source>
</evidence>
<evidence type="ECO:0000256" key="3">
    <source>
        <dbReference type="ARBA" id="ARBA00023125"/>
    </source>
</evidence>
<gene>
    <name evidence="6" type="ORF">GCM10008015_08020</name>
</gene>
<dbReference type="PRINTS" id="PR00039">
    <property type="entry name" value="HTHLYSR"/>
</dbReference>
<dbReference type="Gene3D" id="1.10.10.10">
    <property type="entry name" value="Winged helix-like DNA-binding domain superfamily/Winged helix DNA-binding domain"/>
    <property type="match status" value="1"/>
</dbReference>
<organism evidence="6 7">
    <name type="scientific">Flavobacterium palustre</name>
    <dbReference type="NCBI Taxonomy" id="1476463"/>
    <lineage>
        <taxon>Bacteria</taxon>
        <taxon>Pseudomonadati</taxon>
        <taxon>Bacteroidota</taxon>
        <taxon>Flavobacteriia</taxon>
        <taxon>Flavobacteriales</taxon>
        <taxon>Flavobacteriaceae</taxon>
        <taxon>Flavobacterium</taxon>
    </lineage>
</organism>
<dbReference type="InterPro" id="IPR005119">
    <property type="entry name" value="LysR_subst-bd"/>
</dbReference>
<evidence type="ECO:0000313" key="6">
    <source>
        <dbReference type="EMBL" id="GGA69696.1"/>
    </source>
</evidence>
<keyword evidence="7" id="KW-1185">Reference proteome</keyword>
<proteinExistence type="inferred from homology"/>
<keyword evidence="2" id="KW-0805">Transcription regulation</keyword>
<dbReference type="SUPFAM" id="SSF53850">
    <property type="entry name" value="Periplasmic binding protein-like II"/>
    <property type="match status" value="1"/>
</dbReference>
<reference evidence="7" key="1">
    <citation type="journal article" date="2019" name="Int. J. Syst. Evol. Microbiol.">
        <title>The Global Catalogue of Microorganisms (GCM) 10K type strain sequencing project: providing services to taxonomists for standard genome sequencing and annotation.</title>
        <authorList>
            <consortium name="The Broad Institute Genomics Platform"/>
            <consortium name="The Broad Institute Genome Sequencing Center for Infectious Disease"/>
            <person name="Wu L."/>
            <person name="Ma J."/>
        </authorList>
    </citation>
    <scope>NUCLEOTIDE SEQUENCE [LARGE SCALE GENOMIC DNA]</scope>
    <source>
        <strain evidence="7">CGMCC 1.12811</strain>
    </source>
</reference>